<comment type="caution">
    <text evidence="2">The sequence shown here is derived from an EMBL/GenBank/DDBJ whole genome shotgun (WGS) entry which is preliminary data.</text>
</comment>
<dbReference type="EMBL" id="BTRK01000005">
    <property type="protein sequence ID" value="GMR56208.1"/>
    <property type="molecule type" value="Genomic_DNA"/>
</dbReference>
<proteinExistence type="predicted"/>
<feature type="compositionally biased region" description="Basic and acidic residues" evidence="1">
    <location>
        <begin position="7"/>
        <end position="53"/>
    </location>
</feature>
<protein>
    <submittedName>
        <fullName evidence="2">Uncharacterized protein</fullName>
    </submittedName>
</protein>
<accession>A0AAN5D405</accession>
<dbReference type="Proteomes" id="UP001328107">
    <property type="component" value="Unassembled WGS sequence"/>
</dbReference>
<evidence type="ECO:0000313" key="2">
    <source>
        <dbReference type="EMBL" id="GMR56208.1"/>
    </source>
</evidence>
<organism evidence="2 3">
    <name type="scientific">Pristionchus mayeri</name>
    <dbReference type="NCBI Taxonomy" id="1317129"/>
    <lineage>
        <taxon>Eukaryota</taxon>
        <taxon>Metazoa</taxon>
        <taxon>Ecdysozoa</taxon>
        <taxon>Nematoda</taxon>
        <taxon>Chromadorea</taxon>
        <taxon>Rhabditida</taxon>
        <taxon>Rhabditina</taxon>
        <taxon>Diplogasteromorpha</taxon>
        <taxon>Diplogasteroidea</taxon>
        <taxon>Neodiplogasteridae</taxon>
        <taxon>Pristionchus</taxon>
    </lineage>
</organism>
<name>A0AAN5D405_9BILA</name>
<gene>
    <name evidence="2" type="ORF">PMAYCL1PPCAC_26403</name>
</gene>
<sequence length="181" mass="21304">RYAGNSPEEKQAMLDRNNELRRQRYKNIPEARERKKEDSRRYYHSQNPEERTEKRRAKYRAMPSDTKSIVIQKGAESKKRHREKKQMMEEQIEVEEMRSAPRPKVLPSTRVPRQTVKQSSGARSSTSRTSWPISTDETLMKKLEIQSKKVENLTAMLTTLCRELKPKNKSKRGPTNKSAKM</sequence>
<reference evidence="3" key="1">
    <citation type="submission" date="2022-10" db="EMBL/GenBank/DDBJ databases">
        <title>Genome assembly of Pristionchus species.</title>
        <authorList>
            <person name="Yoshida K."/>
            <person name="Sommer R.J."/>
        </authorList>
    </citation>
    <scope>NUCLEOTIDE SEQUENCE [LARGE SCALE GENOMIC DNA]</scope>
    <source>
        <strain evidence="3">RS5460</strain>
    </source>
</reference>
<feature type="region of interest" description="Disordered" evidence="1">
    <location>
        <begin position="1"/>
        <end position="136"/>
    </location>
</feature>
<evidence type="ECO:0000313" key="3">
    <source>
        <dbReference type="Proteomes" id="UP001328107"/>
    </source>
</evidence>
<evidence type="ECO:0000256" key="1">
    <source>
        <dbReference type="SAM" id="MobiDB-lite"/>
    </source>
</evidence>
<feature type="non-terminal residue" evidence="2">
    <location>
        <position position="1"/>
    </location>
</feature>
<feature type="compositionally biased region" description="Basic residues" evidence="1">
    <location>
        <begin position="167"/>
        <end position="181"/>
    </location>
</feature>
<dbReference type="AlphaFoldDB" id="A0AAN5D405"/>
<feature type="region of interest" description="Disordered" evidence="1">
    <location>
        <begin position="161"/>
        <end position="181"/>
    </location>
</feature>
<feature type="compositionally biased region" description="Low complexity" evidence="1">
    <location>
        <begin position="119"/>
        <end position="130"/>
    </location>
</feature>
<keyword evidence="3" id="KW-1185">Reference proteome</keyword>